<organism evidence="1 2">
    <name type="scientific">Lipomyces orientalis</name>
    <dbReference type="NCBI Taxonomy" id="1233043"/>
    <lineage>
        <taxon>Eukaryota</taxon>
        <taxon>Fungi</taxon>
        <taxon>Dikarya</taxon>
        <taxon>Ascomycota</taxon>
        <taxon>Saccharomycotina</taxon>
        <taxon>Lipomycetes</taxon>
        <taxon>Lipomycetales</taxon>
        <taxon>Lipomycetaceae</taxon>
        <taxon>Lipomyces</taxon>
    </lineage>
</organism>
<sequence length="126" mass="14522">MDFALVVKVRCSYLRAEGAKGIKKRTSDLEDAVFWAIKLQEAGILISDSCAKLFPISYYHVLFLRISMDANDFRHLLDVGLRKLLIPWEQNSPEQQECYYYFAVEGSDPFTVELSEVEEDDGYIVE</sequence>
<accession>A0ACC3TCW6</accession>
<evidence type="ECO:0000313" key="2">
    <source>
        <dbReference type="Proteomes" id="UP001489719"/>
    </source>
</evidence>
<name>A0ACC3TCW6_9ASCO</name>
<dbReference type="Proteomes" id="UP001489719">
    <property type="component" value="Unassembled WGS sequence"/>
</dbReference>
<dbReference type="EMBL" id="MU970339">
    <property type="protein sequence ID" value="KAK9318747.1"/>
    <property type="molecule type" value="Genomic_DNA"/>
</dbReference>
<reference evidence="2" key="1">
    <citation type="journal article" date="2024" name="Front. Bioeng. Biotechnol.">
        <title>Genome-scale model development and genomic sequencing of the oleaginous clade Lipomyces.</title>
        <authorList>
            <person name="Czajka J.J."/>
            <person name="Han Y."/>
            <person name="Kim J."/>
            <person name="Mondo S.J."/>
            <person name="Hofstad B.A."/>
            <person name="Robles A."/>
            <person name="Haridas S."/>
            <person name="Riley R."/>
            <person name="LaButti K."/>
            <person name="Pangilinan J."/>
            <person name="Andreopoulos W."/>
            <person name="Lipzen A."/>
            <person name="Yan J."/>
            <person name="Wang M."/>
            <person name="Ng V."/>
            <person name="Grigoriev I.V."/>
            <person name="Spatafora J.W."/>
            <person name="Magnuson J.K."/>
            <person name="Baker S.E."/>
            <person name="Pomraning K.R."/>
        </authorList>
    </citation>
    <scope>NUCLEOTIDE SEQUENCE [LARGE SCALE GENOMIC DNA]</scope>
    <source>
        <strain evidence="2">CBS 10300</strain>
    </source>
</reference>
<gene>
    <name evidence="1" type="ORF">V1517DRAFT_106665</name>
</gene>
<evidence type="ECO:0000313" key="1">
    <source>
        <dbReference type="EMBL" id="KAK9318747.1"/>
    </source>
</evidence>
<keyword evidence="2" id="KW-1185">Reference proteome</keyword>
<proteinExistence type="predicted"/>
<protein>
    <submittedName>
        <fullName evidence="1">Uncharacterized protein</fullName>
    </submittedName>
</protein>
<comment type="caution">
    <text evidence="1">The sequence shown here is derived from an EMBL/GenBank/DDBJ whole genome shotgun (WGS) entry which is preliminary data.</text>
</comment>